<evidence type="ECO:0000313" key="2">
    <source>
        <dbReference type="EMBL" id="MBB5353741.1"/>
    </source>
</evidence>
<accession>A0A840VM88</accession>
<dbReference type="Proteomes" id="UP000557717">
    <property type="component" value="Unassembled WGS sequence"/>
</dbReference>
<sequence length="40" mass="4367">MVPSGGGRGFRVEGPVLTTEKSHLPEENSKITVDRLTNQE</sequence>
<comment type="caution">
    <text evidence="2">The sequence shown here is derived from an EMBL/GenBank/DDBJ whole genome shotgun (WGS) entry which is preliminary data.</text>
</comment>
<reference evidence="2 3" key="1">
    <citation type="submission" date="2020-08" db="EMBL/GenBank/DDBJ databases">
        <title>Genomic Encyclopedia of Type Strains, Phase IV (KMG-IV): sequencing the most valuable type-strain genomes for metagenomic binning, comparative biology and taxonomic classification.</title>
        <authorList>
            <person name="Goeker M."/>
        </authorList>
    </citation>
    <scope>NUCLEOTIDE SEQUENCE [LARGE SCALE GENOMIC DNA]</scope>
    <source>
        <strain evidence="2 3">YC6886</strain>
    </source>
</reference>
<evidence type="ECO:0000313" key="3">
    <source>
        <dbReference type="Proteomes" id="UP000557717"/>
    </source>
</evidence>
<feature type="region of interest" description="Disordered" evidence="1">
    <location>
        <begin position="1"/>
        <end position="40"/>
    </location>
</feature>
<name>A0A840VM88_9BACT</name>
<gene>
    <name evidence="2" type="ORF">HNR46_004002</name>
</gene>
<protein>
    <submittedName>
        <fullName evidence="2">Uncharacterized protein</fullName>
    </submittedName>
</protein>
<evidence type="ECO:0000256" key="1">
    <source>
        <dbReference type="SAM" id="MobiDB-lite"/>
    </source>
</evidence>
<dbReference type="EMBL" id="JACHFD010000033">
    <property type="protein sequence ID" value="MBB5353741.1"/>
    <property type="molecule type" value="Genomic_DNA"/>
</dbReference>
<dbReference type="AlphaFoldDB" id="A0A840VM88"/>
<keyword evidence="3" id="KW-1185">Reference proteome</keyword>
<proteinExistence type="predicted"/>
<organism evidence="2 3">
    <name type="scientific">Haloferula luteola</name>
    <dbReference type="NCBI Taxonomy" id="595692"/>
    <lineage>
        <taxon>Bacteria</taxon>
        <taxon>Pseudomonadati</taxon>
        <taxon>Verrucomicrobiota</taxon>
        <taxon>Verrucomicrobiia</taxon>
        <taxon>Verrucomicrobiales</taxon>
        <taxon>Verrucomicrobiaceae</taxon>
        <taxon>Haloferula</taxon>
    </lineage>
</organism>
<feature type="compositionally biased region" description="Basic and acidic residues" evidence="1">
    <location>
        <begin position="20"/>
        <end position="33"/>
    </location>
</feature>